<accession>A0A897MQP8</accession>
<keyword evidence="2 4" id="KW-0808">Transferase</keyword>
<dbReference type="PRINTS" id="PR00990">
    <property type="entry name" value="RIBOKINASE"/>
</dbReference>
<dbReference type="SUPFAM" id="SSF53613">
    <property type="entry name" value="Ribokinase-like"/>
    <property type="match status" value="1"/>
</dbReference>
<reference evidence="6" key="1">
    <citation type="submission" date="2020-11" db="EMBL/GenBank/DDBJ databases">
        <title>Carbohydrate-dependent, anaerobic sulfur respiration: A novel catabolism in halophilic archaea.</title>
        <authorList>
            <person name="Sorokin D.Y."/>
            <person name="Messina E."/>
            <person name="Smedile F."/>
            <person name="La Cono V."/>
            <person name="Hallsworth J.E."/>
            <person name="Yakimov M.M."/>
        </authorList>
    </citation>
    <scope>NUCLEOTIDE SEQUENCE</scope>
    <source>
        <strain evidence="6">AArc-S</strain>
    </source>
</reference>
<dbReference type="Gene3D" id="3.40.1190.20">
    <property type="match status" value="1"/>
</dbReference>
<sequence length="296" mass="30882">MIRVLSAGHVNWDVTLRVDELPEPDGESRIRAQSSGGGGSAANTAVALSSLDIDAGVLGSVGDDEHGQLVRDELDQRGVDLSALREIEGGTTAVKYLLIATNGTVAVLGNDGCNEAVGPADIDPARLDGIDHLHLTSQRPATARRLAELARAGDGTVSFDPGRRLPHRDFSGALSLADLVFCNDREASVVGELEPELRADCTLVVKQGSEGALALAGEEEYHHRGFGVDPVDTSGAGDAFAAGFLTEWLDGDDVNRCLAVGNACGALAAEQQGARTTPTREAVERLLDGNSRPTRG</sequence>
<proteinExistence type="inferred from homology"/>
<dbReference type="KEGG" id="hara:AArcS_1088"/>
<protein>
    <submittedName>
        <fullName evidence="6">Sugar kinase, ribokinase family</fullName>
    </submittedName>
</protein>
<evidence type="ECO:0000256" key="1">
    <source>
        <dbReference type="ARBA" id="ARBA00010688"/>
    </source>
</evidence>
<evidence type="ECO:0000256" key="2">
    <source>
        <dbReference type="ARBA" id="ARBA00022679"/>
    </source>
</evidence>
<evidence type="ECO:0000259" key="5">
    <source>
        <dbReference type="Pfam" id="PF00294"/>
    </source>
</evidence>
<dbReference type="InterPro" id="IPR002139">
    <property type="entry name" value="Ribo/fructo_kinase"/>
</dbReference>
<evidence type="ECO:0000313" key="6">
    <source>
        <dbReference type="EMBL" id="QSG02308.1"/>
    </source>
</evidence>
<name>A0A897MQP8_9EURY</name>
<keyword evidence="3 4" id="KW-0418">Kinase</keyword>
<keyword evidence="7" id="KW-1185">Reference proteome</keyword>
<dbReference type="PROSITE" id="PS00584">
    <property type="entry name" value="PFKB_KINASES_2"/>
    <property type="match status" value="1"/>
</dbReference>
<dbReference type="CDD" id="cd01942">
    <property type="entry name" value="ribokinase_group_A"/>
    <property type="match status" value="1"/>
</dbReference>
<evidence type="ECO:0000256" key="4">
    <source>
        <dbReference type="RuleBase" id="RU003704"/>
    </source>
</evidence>
<dbReference type="InterPro" id="IPR002173">
    <property type="entry name" value="Carboh/pur_kinase_PfkB_CS"/>
</dbReference>
<dbReference type="Proteomes" id="UP000663586">
    <property type="component" value="Chromosome"/>
</dbReference>
<dbReference type="GO" id="GO:0016301">
    <property type="term" value="F:kinase activity"/>
    <property type="evidence" value="ECO:0007669"/>
    <property type="project" value="UniProtKB-KW"/>
</dbReference>
<dbReference type="InterPro" id="IPR029056">
    <property type="entry name" value="Ribokinase-like"/>
</dbReference>
<dbReference type="PANTHER" id="PTHR10584">
    <property type="entry name" value="SUGAR KINASE"/>
    <property type="match status" value="1"/>
</dbReference>
<dbReference type="AlphaFoldDB" id="A0A897MQP8"/>
<comment type="similarity">
    <text evidence="1 4">Belongs to the carbohydrate kinase PfkB family.</text>
</comment>
<dbReference type="EMBL" id="CP064786">
    <property type="protein sequence ID" value="QSG02308.1"/>
    <property type="molecule type" value="Genomic_DNA"/>
</dbReference>
<organism evidence="6 7">
    <name type="scientific">Natranaeroarchaeum sulfidigenes</name>
    <dbReference type="NCBI Taxonomy" id="2784880"/>
    <lineage>
        <taxon>Archaea</taxon>
        <taxon>Methanobacteriati</taxon>
        <taxon>Methanobacteriota</taxon>
        <taxon>Stenosarchaea group</taxon>
        <taxon>Halobacteria</taxon>
        <taxon>Halobacteriales</taxon>
        <taxon>Natronoarchaeaceae</taxon>
        <taxon>Natranaeroarchaeum</taxon>
    </lineage>
</organism>
<feature type="domain" description="Carbohydrate kinase PfkB" evidence="5">
    <location>
        <begin position="2"/>
        <end position="277"/>
    </location>
</feature>
<dbReference type="PANTHER" id="PTHR10584:SF166">
    <property type="entry name" value="RIBOKINASE"/>
    <property type="match status" value="1"/>
</dbReference>
<evidence type="ECO:0000256" key="3">
    <source>
        <dbReference type="ARBA" id="ARBA00022777"/>
    </source>
</evidence>
<dbReference type="RefSeq" id="WP_238479463.1">
    <property type="nucleotide sequence ID" value="NZ_CP064786.1"/>
</dbReference>
<evidence type="ECO:0000313" key="7">
    <source>
        <dbReference type="Proteomes" id="UP000663586"/>
    </source>
</evidence>
<gene>
    <name evidence="6" type="primary">rbsK2</name>
    <name evidence="6" type="ORF">AArcS_1088</name>
</gene>
<dbReference type="GO" id="GO:0006796">
    <property type="term" value="P:phosphate-containing compound metabolic process"/>
    <property type="evidence" value="ECO:0007669"/>
    <property type="project" value="UniProtKB-ARBA"/>
</dbReference>
<dbReference type="InterPro" id="IPR011611">
    <property type="entry name" value="PfkB_dom"/>
</dbReference>
<dbReference type="Pfam" id="PF00294">
    <property type="entry name" value="PfkB"/>
    <property type="match status" value="1"/>
</dbReference>
<dbReference type="GeneID" id="70684474"/>